<evidence type="ECO:0000313" key="3">
    <source>
        <dbReference type="Proteomes" id="UP001175228"/>
    </source>
</evidence>
<evidence type="ECO:0000313" key="2">
    <source>
        <dbReference type="EMBL" id="KAK0505539.1"/>
    </source>
</evidence>
<comment type="caution">
    <text evidence="2">The sequence shown here is derived from an EMBL/GenBank/DDBJ whole genome shotgun (WGS) entry which is preliminary data.</text>
</comment>
<dbReference type="Proteomes" id="UP001175228">
    <property type="component" value="Unassembled WGS sequence"/>
</dbReference>
<dbReference type="EMBL" id="JAUEPU010000002">
    <property type="protein sequence ID" value="KAK0505539.1"/>
    <property type="molecule type" value="Genomic_DNA"/>
</dbReference>
<organism evidence="2 3">
    <name type="scientific">Armillaria luteobubalina</name>
    <dbReference type="NCBI Taxonomy" id="153913"/>
    <lineage>
        <taxon>Eukaryota</taxon>
        <taxon>Fungi</taxon>
        <taxon>Dikarya</taxon>
        <taxon>Basidiomycota</taxon>
        <taxon>Agaricomycotina</taxon>
        <taxon>Agaricomycetes</taxon>
        <taxon>Agaricomycetidae</taxon>
        <taxon>Agaricales</taxon>
        <taxon>Marasmiineae</taxon>
        <taxon>Physalacriaceae</taxon>
        <taxon>Armillaria</taxon>
    </lineage>
</organism>
<reference evidence="2" key="1">
    <citation type="submission" date="2023-06" db="EMBL/GenBank/DDBJ databases">
        <authorList>
            <consortium name="Lawrence Berkeley National Laboratory"/>
            <person name="Ahrendt S."/>
            <person name="Sahu N."/>
            <person name="Indic B."/>
            <person name="Wong-Bajracharya J."/>
            <person name="Merenyi Z."/>
            <person name="Ke H.-M."/>
            <person name="Monk M."/>
            <person name="Kocsube S."/>
            <person name="Drula E."/>
            <person name="Lipzen A."/>
            <person name="Balint B."/>
            <person name="Henrissat B."/>
            <person name="Andreopoulos B."/>
            <person name="Martin F.M."/>
            <person name="Harder C.B."/>
            <person name="Rigling D."/>
            <person name="Ford K.L."/>
            <person name="Foster G.D."/>
            <person name="Pangilinan J."/>
            <person name="Papanicolaou A."/>
            <person name="Barry K."/>
            <person name="LaButti K."/>
            <person name="Viragh M."/>
            <person name="Koriabine M."/>
            <person name="Yan M."/>
            <person name="Riley R."/>
            <person name="Champramary S."/>
            <person name="Plett K.L."/>
            <person name="Tsai I.J."/>
            <person name="Slot J."/>
            <person name="Sipos G."/>
            <person name="Plett J."/>
            <person name="Nagy L.G."/>
            <person name="Grigoriev I.V."/>
        </authorList>
    </citation>
    <scope>NUCLEOTIDE SEQUENCE</scope>
    <source>
        <strain evidence="2">HWK02</strain>
    </source>
</reference>
<dbReference type="AlphaFoldDB" id="A0AA39QNG8"/>
<proteinExistence type="predicted"/>
<name>A0AA39QNG8_9AGAR</name>
<feature type="compositionally biased region" description="Basic and acidic residues" evidence="1">
    <location>
        <begin position="56"/>
        <end position="65"/>
    </location>
</feature>
<keyword evidence="3" id="KW-1185">Reference proteome</keyword>
<evidence type="ECO:0000256" key="1">
    <source>
        <dbReference type="SAM" id="MobiDB-lite"/>
    </source>
</evidence>
<accession>A0AA39QNG8</accession>
<sequence>MSPSLQDSLPLITPRIRFHPYHARPLPTITPRVRYDDLVQGRKRYEESIRARIQERVVGREDPRNRNPGGGENRMTETREAGNGLGCSDRLNPRGEEPTHNSPGPRGKTDPYSKPAGPPSRPKSGAMKARLLDEHGWTKEELKTVSDRLAALAKTRIDTKVRKNKTRKMDTIEAICLQVAGEFPALQLHLYEDHWVLKDLLKMALQSRGQ</sequence>
<gene>
    <name evidence="2" type="ORF">EDD18DRAFT_1326555</name>
</gene>
<protein>
    <submittedName>
        <fullName evidence="2">Uncharacterized protein</fullName>
    </submittedName>
</protein>
<feature type="region of interest" description="Disordered" evidence="1">
    <location>
        <begin position="56"/>
        <end position="126"/>
    </location>
</feature>